<protein>
    <submittedName>
        <fullName evidence="2">Uncharacterized protein</fullName>
    </submittedName>
</protein>
<keyword evidence="3" id="KW-1185">Reference proteome</keyword>
<feature type="compositionally biased region" description="Polar residues" evidence="1">
    <location>
        <begin position="1"/>
        <end position="10"/>
    </location>
</feature>
<evidence type="ECO:0000313" key="2">
    <source>
        <dbReference type="EMBL" id="KAJ7696270.1"/>
    </source>
</evidence>
<proteinExistence type="predicted"/>
<dbReference type="Proteomes" id="UP001221757">
    <property type="component" value="Unassembled WGS sequence"/>
</dbReference>
<comment type="caution">
    <text evidence="2">The sequence shown here is derived from an EMBL/GenBank/DDBJ whole genome shotgun (WGS) entry which is preliminary data.</text>
</comment>
<feature type="region of interest" description="Disordered" evidence="1">
    <location>
        <begin position="1"/>
        <end position="23"/>
    </location>
</feature>
<dbReference type="PANTHER" id="PTHR38846:SF1">
    <property type="entry name" value="C3H1-TYPE DOMAIN-CONTAINING PROTEIN"/>
    <property type="match status" value="1"/>
</dbReference>
<name>A0AAD7GID5_MYCRO</name>
<reference evidence="2" key="1">
    <citation type="submission" date="2023-03" db="EMBL/GenBank/DDBJ databases">
        <title>Massive genome expansion in bonnet fungi (Mycena s.s.) driven by repeated elements and novel gene families across ecological guilds.</title>
        <authorList>
            <consortium name="Lawrence Berkeley National Laboratory"/>
            <person name="Harder C.B."/>
            <person name="Miyauchi S."/>
            <person name="Viragh M."/>
            <person name="Kuo A."/>
            <person name="Thoen E."/>
            <person name="Andreopoulos B."/>
            <person name="Lu D."/>
            <person name="Skrede I."/>
            <person name="Drula E."/>
            <person name="Henrissat B."/>
            <person name="Morin E."/>
            <person name="Kohler A."/>
            <person name="Barry K."/>
            <person name="LaButti K."/>
            <person name="Morin E."/>
            <person name="Salamov A."/>
            <person name="Lipzen A."/>
            <person name="Mereny Z."/>
            <person name="Hegedus B."/>
            <person name="Baldrian P."/>
            <person name="Stursova M."/>
            <person name="Weitz H."/>
            <person name="Taylor A."/>
            <person name="Grigoriev I.V."/>
            <person name="Nagy L.G."/>
            <person name="Martin F."/>
            <person name="Kauserud H."/>
        </authorList>
    </citation>
    <scope>NUCLEOTIDE SEQUENCE</scope>
    <source>
        <strain evidence="2">CBHHK067</strain>
    </source>
</reference>
<evidence type="ECO:0000256" key="1">
    <source>
        <dbReference type="SAM" id="MobiDB-lite"/>
    </source>
</evidence>
<accession>A0AAD7GID5</accession>
<dbReference type="PANTHER" id="PTHR38846">
    <property type="entry name" value="C3H1-TYPE DOMAIN-CONTAINING PROTEIN"/>
    <property type="match status" value="1"/>
</dbReference>
<dbReference type="EMBL" id="JARKIE010000035">
    <property type="protein sequence ID" value="KAJ7696270.1"/>
    <property type="molecule type" value="Genomic_DNA"/>
</dbReference>
<sequence>TLNAEIQSHGSFRAPKPPANLAAPAALDDDNYDSMYLEPCSQAVAAALDNMEHPDFMPTSASLPEPVWPRLAFPCVQPKAPASTAPCVDGDRLQRVSFSGAFAGHVPASKATAGSTIVPSRLLVAPAPVLASTRKRQSSLSDSIRDSDSEPAEEEVAFKKPKVEHQRKPFRPSEPQRRRYLTTPFTLQELESQSDSDSDSDCEVVAFKEPKLSSPSATSLSQFFVSYPKYTYDPAGPASQQFKALRTVYKLARGRPAAEEVYAAYNRALGVTLSQNYGDAVDSLQSWQRLCRVVEIAPVPGMLEEFQCAIEDSHVNLIDLIDVLNMDARVHRFKTEQELSMYTRSRKTDKIFPSADTHKGPLLRYLLCRIFHPPKEGLMRRGRKWVIREADAHV</sequence>
<gene>
    <name evidence="2" type="ORF">B0H17DRAFT_1054045</name>
</gene>
<feature type="region of interest" description="Disordered" evidence="1">
    <location>
        <begin position="134"/>
        <end position="180"/>
    </location>
</feature>
<evidence type="ECO:0000313" key="3">
    <source>
        <dbReference type="Proteomes" id="UP001221757"/>
    </source>
</evidence>
<feature type="non-terminal residue" evidence="2">
    <location>
        <position position="394"/>
    </location>
</feature>
<feature type="compositionally biased region" description="Basic and acidic residues" evidence="1">
    <location>
        <begin position="156"/>
        <end position="167"/>
    </location>
</feature>
<organism evidence="2 3">
    <name type="scientific">Mycena rosella</name>
    <name type="common">Pink bonnet</name>
    <name type="synonym">Agaricus rosellus</name>
    <dbReference type="NCBI Taxonomy" id="1033263"/>
    <lineage>
        <taxon>Eukaryota</taxon>
        <taxon>Fungi</taxon>
        <taxon>Dikarya</taxon>
        <taxon>Basidiomycota</taxon>
        <taxon>Agaricomycotina</taxon>
        <taxon>Agaricomycetes</taxon>
        <taxon>Agaricomycetidae</taxon>
        <taxon>Agaricales</taxon>
        <taxon>Marasmiineae</taxon>
        <taxon>Mycenaceae</taxon>
        <taxon>Mycena</taxon>
    </lineage>
</organism>
<dbReference type="AlphaFoldDB" id="A0AAD7GID5"/>